<dbReference type="InterPro" id="IPR027417">
    <property type="entry name" value="P-loop_NTPase"/>
</dbReference>
<evidence type="ECO:0000313" key="4">
    <source>
        <dbReference type="Proteomes" id="UP000609879"/>
    </source>
</evidence>
<keyword evidence="3" id="KW-0808">Transferase</keyword>
<dbReference type="Pfam" id="PF03308">
    <property type="entry name" value="MeaB"/>
    <property type="match status" value="1"/>
</dbReference>
<accession>A0A3G5BRZ2</accession>
<dbReference type="RefSeq" id="WP_203777071.1">
    <property type="nucleotide sequence ID" value="NZ_BAAABO010000024.1"/>
</dbReference>
<dbReference type="CDD" id="cd03114">
    <property type="entry name" value="MMAA-like"/>
    <property type="match status" value="1"/>
</dbReference>
<dbReference type="EMBL" id="BOMI01000186">
    <property type="protein sequence ID" value="GID80088.1"/>
    <property type="molecule type" value="Genomic_DNA"/>
</dbReference>
<sequence>MNLDDCAAGVTAGSRADLGRAITLVESTAPADRAAARALLARLAPYAGNAHRIGISGVPGAGKSTLIDALGSLLTDRKHRVAVLAVDPSSERTGGSILGDATRMSRLAGRPGAYVRASPSAGARGGTGPATRAAITVVEAAGYDVVLVETVGVGQTEAAVATMVDTFVLLALIGAGDQLQGIKMGTLEFADVVVVNKADGPRVTAGRNTARELSAALHLLPAGADRPAPRVMTCSAAEGTGVAELWEHIADRFRDRTASGELTRRRGEQDVQAMWSSAHAMLADAFTTDARTAARAAALGARVADGSATASDAARRLVRAFLSDSHDNREEQ</sequence>
<comment type="similarity">
    <text evidence="1">Belongs to the SIMIBI class G3E GTPase family. ArgK/MeaB subfamily.</text>
</comment>
<gene>
    <name evidence="2" type="primary">fadW3</name>
    <name evidence="3" type="ORF">Ade02nite_87290</name>
</gene>
<evidence type="ECO:0000313" key="3">
    <source>
        <dbReference type="EMBL" id="GID80088.1"/>
    </source>
</evidence>
<reference evidence="3 4" key="2">
    <citation type="submission" date="2021-01" db="EMBL/GenBank/DDBJ databases">
        <title>Whole genome shotgun sequence of Actinoplanes deccanensis NBRC 13994.</title>
        <authorList>
            <person name="Komaki H."/>
            <person name="Tamura T."/>
        </authorList>
    </citation>
    <scope>NUCLEOTIDE SEQUENCE [LARGE SCALE GENOMIC DNA]</scope>
    <source>
        <strain evidence="3 4">NBRC 13994</strain>
    </source>
</reference>
<name>A0A3G5BRZ2_9ACTN</name>
<organism evidence="2">
    <name type="scientific">Paractinoplanes deccanensis</name>
    <dbReference type="NCBI Taxonomy" id="113561"/>
    <lineage>
        <taxon>Bacteria</taxon>
        <taxon>Bacillati</taxon>
        <taxon>Actinomycetota</taxon>
        <taxon>Actinomycetes</taxon>
        <taxon>Micromonosporales</taxon>
        <taxon>Micromonosporaceae</taxon>
        <taxon>Paractinoplanes</taxon>
    </lineage>
</organism>
<reference evidence="2" key="1">
    <citation type="submission" date="2018-02" db="EMBL/GenBank/DDBJ databases">
        <authorList>
            <person name="Yu P."/>
            <person name="Li Y.-P."/>
        </authorList>
    </citation>
    <scope>NUCLEOTIDE SEQUENCE</scope>
    <source>
        <strain evidence="2">ATCC 21983</strain>
    </source>
</reference>
<dbReference type="GO" id="GO:0005737">
    <property type="term" value="C:cytoplasm"/>
    <property type="evidence" value="ECO:0007669"/>
    <property type="project" value="TreeGrafter"/>
</dbReference>
<dbReference type="Proteomes" id="UP000609879">
    <property type="component" value="Unassembled WGS sequence"/>
</dbReference>
<dbReference type="InterPro" id="IPR005129">
    <property type="entry name" value="GTPase_ArgK"/>
</dbReference>
<protein>
    <submittedName>
        <fullName evidence="3">ATPase/protein kinase</fullName>
    </submittedName>
    <submittedName>
        <fullName evidence="2">Methylmalonyl CoA mutase-associated GTPase</fullName>
    </submittedName>
</protein>
<dbReference type="NCBIfam" id="TIGR00750">
    <property type="entry name" value="lao"/>
    <property type="match status" value="1"/>
</dbReference>
<dbReference type="EMBL" id="MG972807">
    <property type="protein sequence ID" value="AYW03288.1"/>
    <property type="molecule type" value="Genomic_DNA"/>
</dbReference>
<dbReference type="PANTHER" id="PTHR23408">
    <property type="entry name" value="METHYLMALONYL-COA MUTASE"/>
    <property type="match status" value="1"/>
</dbReference>
<dbReference type="Gene3D" id="1.10.287.130">
    <property type="match status" value="1"/>
</dbReference>
<dbReference type="Gene3D" id="1.20.5.170">
    <property type="match status" value="1"/>
</dbReference>
<evidence type="ECO:0000256" key="1">
    <source>
        <dbReference type="ARBA" id="ARBA00009625"/>
    </source>
</evidence>
<dbReference type="PANTHER" id="PTHR23408:SF3">
    <property type="entry name" value="METHYLMALONIC ACIDURIA TYPE A PROTEIN, MITOCHONDRIAL"/>
    <property type="match status" value="1"/>
</dbReference>
<keyword evidence="4" id="KW-1185">Reference proteome</keyword>
<dbReference type="GO" id="GO:0003924">
    <property type="term" value="F:GTPase activity"/>
    <property type="evidence" value="ECO:0007669"/>
    <property type="project" value="InterPro"/>
</dbReference>
<dbReference type="AlphaFoldDB" id="A0A3G5BRZ2"/>
<dbReference type="GO" id="GO:0016301">
    <property type="term" value="F:kinase activity"/>
    <property type="evidence" value="ECO:0007669"/>
    <property type="project" value="UniProtKB-KW"/>
</dbReference>
<dbReference type="Gene3D" id="3.40.50.300">
    <property type="entry name" value="P-loop containing nucleotide triphosphate hydrolases"/>
    <property type="match status" value="1"/>
</dbReference>
<evidence type="ECO:0000313" key="2">
    <source>
        <dbReference type="EMBL" id="AYW03288.1"/>
    </source>
</evidence>
<dbReference type="NCBIfam" id="NF006958">
    <property type="entry name" value="PRK09435.1"/>
    <property type="match status" value="1"/>
</dbReference>
<proteinExistence type="inferred from homology"/>
<dbReference type="SUPFAM" id="SSF52540">
    <property type="entry name" value="P-loop containing nucleoside triphosphate hydrolases"/>
    <property type="match status" value="1"/>
</dbReference>
<keyword evidence="3" id="KW-0418">Kinase</keyword>
<dbReference type="GO" id="GO:0005525">
    <property type="term" value="F:GTP binding"/>
    <property type="evidence" value="ECO:0007669"/>
    <property type="project" value="InterPro"/>
</dbReference>